<comment type="cofactor">
    <cofactor evidence="1 6">
        <name>FAD</name>
        <dbReference type="ChEBI" id="CHEBI:57692"/>
    </cofactor>
</comment>
<protein>
    <submittedName>
        <fullName evidence="10">Acyl-CoA dehydrogenase</fullName>
    </submittedName>
</protein>
<dbReference type="AlphaFoldDB" id="A0A0D7CQ59"/>
<evidence type="ECO:0000313" key="11">
    <source>
        <dbReference type="Proteomes" id="UP000032458"/>
    </source>
</evidence>
<keyword evidence="11" id="KW-1185">Reference proteome</keyword>
<dbReference type="Proteomes" id="UP000032458">
    <property type="component" value="Unassembled WGS sequence"/>
</dbReference>
<dbReference type="GO" id="GO:0050660">
    <property type="term" value="F:flavin adenine dinucleotide binding"/>
    <property type="evidence" value="ECO:0007669"/>
    <property type="project" value="InterPro"/>
</dbReference>
<dbReference type="SUPFAM" id="SSF56645">
    <property type="entry name" value="Acyl-CoA dehydrogenase NM domain-like"/>
    <property type="match status" value="1"/>
</dbReference>
<dbReference type="PANTHER" id="PTHR43884:SF20">
    <property type="entry name" value="ACYL-COA DEHYDROGENASE FADE28"/>
    <property type="match status" value="1"/>
</dbReference>
<reference evidence="10 11" key="1">
    <citation type="submission" date="2014-09" db="EMBL/GenBank/DDBJ databases">
        <title>Draft genome sequence of Streptomyces natalensis ATCC 27448, producer of the antifungal pimaricin.</title>
        <authorList>
            <person name="Mendes M.V."/>
            <person name="Beites T."/>
            <person name="Pires S."/>
            <person name="Santos C.L."/>
            <person name="Moradas-Ferreira P."/>
        </authorList>
    </citation>
    <scope>NUCLEOTIDE SEQUENCE [LARGE SCALE GENOMIC DNA]</scope>
    <source>
        <strain evidence="10 11">ATCC 27448</strain>
    </source>
</reference>
<dbReference type="Pfam" id="PF00441">
    <property type="entry name" value="Acyl-CoA_dh_1"/>
    <property type="match status" value="1"/>
</dbReference>
<keyword evidence="5 6" id="KW-0560">Oxidoreductase</keyword>
<dbReference type="Pfam" id="PF02771">
    <property type="entry name" value="Acyl-CoA_dh_N"/>
    <property type="match status" value="1"/>
</dbReference>
<evidence type="ECO:0000256" key="2">
    <source>
        <dbReference type="ARBA" id="ARBA00009347"/>
    </source>
</evidence>
<evidence type="ECO:0000256" key="4">
    <source>
        <dbReference type="ARBA" id="ARBA00022827"/>
    </source>
</evidence>
<dbReference type="Gene3D" id="1.20.140.10">
    <property type="entry name" value="Butyryl-CoA Dehydrogenase, subunit A, domain 3"/>
    <property type="match status" value="1"/>
</dbReference>
<dbReference type="Pfam" id="PF02770">
    <property type="entry name" value="Acyl-CoA_dh_M"/>
    <property type="match status" value="1"/>
</dbReference>
<dbReference type="GO" id="GO:0003995">
    <property type="term" value="F:acyl-CoA dehydrogenase activity"/>
    <property type="evidence" value="ECO:0007669"/>
    <property type="project" value="TreeGrafter"/>
</dbReference>
<dbReference type="InterPro" id="IPR046373">
    <property type="entry name" value="Acyl-CoA_Oxase/DH_mid-dom_sf"/>
</dbReference>
<keyword evidence="4 6" id="KW-0274">FAD</keyword>
<feature type="domain" description="Acyl-CoA dehydrogenase/oxidase N-terminal" evidence="9">
    <location>
        <begin position="7"/>
        <end position="112"/>
    </location>
</feature>
<feature type="domain" description="Acyl-CoA oxidase/dehydrogenase middle" evidence="8">
    <location>
        <begin position="116"/>
        <end position="214"/>
    </location>
</feature>
<evidence type="ECO:0000259" key="9">
    <source>
        <dbReference type="Pfam" id="PF02771"/>
    </source>
</evidence>
<evidence type="ECO:0000256" key="6">
    <source>
        <dbReference type="RuleBase" id="RU362125"/>
    </source>
</evidence>
<dbReference type="PATRIC" id="fig|1240678.4.peg.2879"/>
<sequence>MPHLTSPHEATRTRVRDRLARAVLPHADTWERQGYIAPDGWRALGGHGLLELAHDGADFLHSAVFLEELGRTGYAGIRAGIGVHAYMATSYLRMFGTAEQRETLLSATCRGERIAALAISEAGAGTDLRHLLTRAEPAGDDGYRVNGQKCYVANGSQAGFYVTLVKTRETSHDRGLTGVSLLVIDADAPGVTRTAQPMTGWRSADVCRVDFDDVLVPADRLVGRRDLALMHLMKGLDFERLVAGLLAVGGVGHCLELLNRFVREHQVKDVPLASHQAVRHRVAELNSDLALIRTYAYHAAWLHSIGSLDTHTASVLKLKATELAVTAAQTCVQYHGARGYLDDATASRLYRDAMAGTIAAGASELLRDMIFETH</sequence>
<dbReference type="SUPFAM" id="SSF47203">
    <property type="entry name" value="Acyl-CoA dehydrogenase C-terminal domain-like"/>
    <property type="match status" value="1"/>
</dbReference>
<evidence type="ECO:0000259" key="8">
    <source>
        <dbReference type="Pfam" id="PF02770"/>
    </source>
</evidence>
<proteinExistence type="inferred from homology"/>
<dbReference type="InterPro" id="IPR009075">
    <property type="entry name" value="AcylCo_DH/oxidase_C"/>
</dbReference>
<keyword evidence="3 6" id="KW-0285">Flavoprotein</keyword>
<gene>
    <name evidence="10" type="ORF">SNA_13740</name>
</gene>
<organism evidence="10 11">
    <name type="scientific">Streptomyces natalensis ATCC 27448</name>
    <dbReference type="NCBI Taxonomy" id="1240678"/>
    <lineage>
        <taxon>Bacteria</taxon>
        <taxon>Bacillati</taxon>
        <taxon>Actinomycetota</taxon>
        <taxon>Actinomycetes</taxon>
        <taxon>Kitasatosporales</taxon>
        <taxon>Streptomycetaceae</taxon>
        <taxon>Streptomyces</taxon>
    </lineage>
</organism>
<dbReference type="EMBL" id="JRKI01000018">
    <property type="protein sequence ID" value="KIZ17552.1"/>
    <property type="molecule type" value="Genomic_DNA"/>
</dbReference>
<dbReference type="InterPro" id="IPR006091">
    <property type="entry name" value="Acyl-CoA_Oxase/DH_mid-dom"/>
</dbReference>
<name>A0A0D7CQ59_9ACTN</name>
<evidence type="ECO:0000313" key="10">
    <source>
        <dbReference type="EMBL" id="KIZ17552.1"/>
    </source>
</evidence>
<feature type="domain" description="Acyl-CoA dehydrogenase/oxidase C-terminal" evidence="7">
    <location>
        <begin position="233"/>
        <end position="371"/>
    </location>
</feature>
<evidence type="ECO:0000259" key="7">
    <source>
        <dbReference type="Pfam" id="PF00441"/>
    </source>
</evidence>
<comment type="similarity">
    <text evidence="2 6">Belongs to the acyl-CoA dehydrogenase family.</text>
</comment>
<dbReference type="InterPro" id="IPR036250">
    <property type="entry name" value="AcylCo_DH-like_C"/>
</dbReference>
<dbReference type="Gene3D" id="2.40.110.10">
    <property type="entry name" value="Butyryl-CoA Dehydrogenase, subunit A, domain 2"/>
    <property type="match status" value="1"/>
</dbReference>
<dbReference type="Gene3D" id="1.10.540.10">
    <property type="entry name" value="Acyl-CoA dehydrogenase/oxidase, N-terminal domain"/>
    <property type="match status" value="1"/>
</dbReference>
<evidence type="ECO:0000256" key="1">
    <source>
        <dbReference type="ARBA" id="ARBA00001974"/>
    </source>
</evidence>
<dbReference type="InterPro" id="IPR037069">
    <property type="entry name" value="AcylCoA_DH/ox_N_sf"/>
</dbReference>
<dbReference type="PANTHER" id="PTHR43884">
    <property type="entry name" value="ACYL-COA DEHYDROGENASE"/>
    <property type="match status" value="1"/>
</dbReference>
<evidence type="ECO:0000256" key="5">
    <source>
        <dbReference type="ARBA" id="ARBA00023002"/>
    </source>
</evidence>
<dbReference type="InterPro" id="IPR013786">
    <property type="entry name" value="AcylCoA_DH/ox_N"/>
</dbReference>
<comment type="caution">
    <text evidence="10">The sequence shown here is derived from an EMBL/GenBank/DDBJ whole genome shotgun (WGS) entry which is preliminary data.</text>
</comment>
<accession>A0A0D7CQ59</accession>
<evidence type="ECO:0000256" key="3">
    <source>
        <dbReference type="ARBA" id="ARBA00022630"/>
    </source>
</evidence>
<dbReference type="InterPro" id="IPR009100">
    <property type="entry name" value="AcylCoA_DH/oxidase_NM_dom_sf"/>
</dbReference>